<evidence type="ECO:0000313" key="2">
    <source>
        <dbReference type="EMBL" id="CAL4208982.1"/>
    </source>
</evidence>
<feature type="compositionally biased region" description="Basic residues" evidence="1">
    <location>
        <begin position="132"/>
        <end position="142"/>
    </location>
</feature>
<evidence type="ECO:0000313" key="3">
    <source>
        <dbReference type="Proteomes" id="UP001497623"/>
    </source>
</evidence>
<feature type="non-terminal residue" evidence="2">
    <location>
        <position position="164"/>
    </location>
</feature>
<name>A0AAV2SLN0_MEGNR</name>
<protein>
    <recommendedName>
        <fullName evidence="4">RNase H type-1 domain-containing protein</fullName>
    </recommendedName>
</protein>
<sequence>MILEKKCPIFWQSRRLKRVVNSTLAAETMALIEGAEAAVYMAGIIKQLTAVNDVKIRCLVDNKSLHESLLSSKQVENRRLRLDISVLDDMIWREEIKKVEWVQTSHQIADCLTKKGSFYRETQGCSQQELKKKSKKKKKKKDKDKSENVLWVRQRRVAGSTSII</sequence>
<dbReference type="EMBL" id="CAXKWB010084196">
    <property type="protein sequence ID" value="CAL4208982.1"/>
    <property type="molecule type" value="Genomic_DNA"/>
</dbReference>
<gene>
    <name evidence="2" type="ORF">MNOR_LOCUS38183</name>
</gene>
<evidence type="ECO:0008006" key="4">
    <source>
        <dbReference type="Google" id="ProtNLM"/>
    </source>
</evidence>
<dbReference type="AlphaFoldDB" id="A0AAV2SLN0"/>
<accession>A0AAV2SLN0</accession>
<organism evidence="2 3">
    <name type="scientific">Meganyctiphanes norvegica</name>
    <name type="common">Northern krill</name>
    <name type="synonym">Thysanopoda norvegica</name>
    <dbReference type="NCBI Taxonomy" id="48144"/>
    <lineage>
        <taxon>Eukaryota</taxon>
        <taxon>Metazoa</taxon>
        <taxon>Ecdysozoa</taxon>
        <taxon>Arthropoda</taxon>
        <taxon>Crustacea</taxon>
        <taxon>Multicrustacea</taxon>
        <taxon>Malacostraca</taxon>
        <taxon>Eumalacostraca</taxon>
        <taxon>Eucarida</taxon>
        <taxon>Euphausiacea</taxon>
        <taxon>Euphausiidae</taxon>
        <taxon>Meganyctiphanes</taxon>
    </lineage>
</organism>
<keyword evidence="3" id="KW-1185">Reference proteome</keyword>
<reference evidence="2 3" key="1">
    <citation type="submission" date="2024-05" db="EMBL/GenBank/DDBJ databases">
        <authorList>
            <person name="Wallberg A."/>
        </authorList>
    </citation>
    <scope>NUCLEOTIDE SEQUENCE [LARGE SCALE GENOMIC DNA]</scope>
</reference>
<feature type="region of interest" description="Disordered" evidence="1">
    <location>
        <begin position="129"/>
        <end position="148"/>
    </location>
</feature>
<comment type="caution">
    <text evidence="2">The sequence shown here is derived from an EMBL/GenBank/DDBJ whole genome shotgun (WGS) entry which is preliminary data.</text>
</comment>
<dbReference type="Proteomes" id="UP001497623">
    <property type="component" value="Unassembled WGS sequence"/>
</dbReference>
<proteinExistence type="predicted"/>
<evidence type="ECO:0000256" key="1">
    <source>
        <dbReference type="SAM" id="MobiDB-lite"/>
    </source>
</evidence>